<dbReference type="PANTHER" id="PTHR30177:SF4">
    <property type="entry name" value="OSMOPROTECTANT IMPORT PERMEASE PROTEIN OSMW"/>
    <property type="match status" value="1"/>
</dbReference>
<comment type="similarity">
    <text evidence="6">In the C-terminal section; belongs to the OsmX family.</text>
</comment>
<dbReference type="InterPro" id="IPR041894">
    <property type="entry name" value="PBP2_ProX-like"/>
</dbReference>
<organism evidence="11 12">
    <name type="scientific">Alienimonas chondri</name>
    <dbReference type="NCBI Taxonomy" id="2681879"/>
    <lineage>
        <taxon>Bacteria</taxon>
        <taxon>Pseudomonadati</taxon>
        <taxon>Planctomycetota</taxon>
        <taxon>Planctomycetia</taxon>
        <taxon>Planctomycetales</taxon>
        <taxon>Planctomycetaceae</taxon>
        <taxon>Alienimonas</taxon>
    </lineage>
</organism>
<dbReference type="PANTHER" id="PTHR30177">
    <property type="entry name" value="GLYCINE BETAINE/L-PROLINE TRANSPORT SYSTEM PERMEASE PROTEIN PROW"/>
    <property type="match status" value="1"/>
</dbReference>
<dbReference type="CDD" id="cd06261">
    <property type="entry name" value="TM_PBP2"/>
    <property type="match status" value="1"/>
</dbReference>
<comment type="similarity">
    <text evidence="7">In the N-terminal section; belongs to the binding-protein-dependent transport system permease family.</text>
</comment>
<dbReference type="InterPro" id="IPR051204">
    <property type="entry name" value="ABC_transp_perm/SBD"/>
</dbReference>
<evidence type="ECO:0000313" key="12">
    <source>
        <dbReference type="Proteomes" id="UP000609651"/>
    </source>
</evidence>
<dbReference type="PROSITE" id="PS50928">
    <property type="entry name" value="ABC_TM1"/>
    <property type="match status" value="1"/>
</dbReference>
<feature type="transmembrane region" description="Helical" evidence="8">
    <location>
        <begin position="418"/>
        <end position="445"/>
    </location>
</feature>
<dbReference type="Pfam" id="PF04069">
    <property type="entry name" value="OpuAC"/>
    <property type="match status" value="1"/>
</dbReference>
<comment type="caution">
    <text evidence="11">The sequence shown here is derived from an EMBL/GenBank/DDBJ whole genome shotgun (WGS) entry which is preliminary data.</text>
</comment>
<evidence type="ECO:0000313" key="11">
    <source>
        <dbReference type="EMBL" id="NNJ27604.1"/>
    </source>
</evidence>
<keyword evidence="12" id="KW-1185">Reference proteome</keyword>
<keyword evidence="3 8" id="KW-0812">Transmembrane</keyword>
<reference evidence="11 12" key="1">
    <citation type="journal article" date="2020" name="Syst. Appl. Microbiol.">
        <title>Alienimonas chondri sp. nov., a novel planctomycete isolated from the biofilm of the red alga Chondrus crispus.</title>
        <authorList>
            <person name="Vitorino I."/>
            <person name="Albuquerque L."/>
            <person name="Wiegand S."/>
            <person name="Kallscheuer N."/>
            <person name="da Costa M.S."/>
            <person name="Lobo-da-Cunha A."/>
            <person name="Jogler C."/>
            <person name="Lage O.M."/>
        </authorList>
    </citation>
    <scope>NUCLEOTIDE SEQUENCE [LARGE SCALE GENOMIC DNA]</scope>
    <source>
        <strain evidence="11 12">LzC2</strain>
    </source>
</reference>
<protein>
    <recommendedName>
        <fullName evidence="10">ABC transmembrane type-1 domain-containing protein</fullName>
    </recommendedName>
</protein>
<feature type="transmembrane region" description="Helical" evidence="8">
    <location>
        <begin position="337"/>
        <end position="359"/>
    </location>
</feature>
<dbReference type="InterPro" id="IPR007210">
    <property type="entry name" value="ABC_Gly_betaine_transp_sub-bd"/>
</dbReference>
<evidence type="ECO:0000256" key="4">
    <source>
        <dbReference type="ARBA" id="ARBA00022989"/>
    </source>
</evidence>
<evidence type="ECO:0000256" key="3">
    <source>
        <dbReference type="ARBA" id="ARBA00022692"/>
    </source>
</evidence>
<dbReference type="Gene3D" id="1.10.3720.10">
    <property type="entry name" value="MetI-like"/>
    <property type="match status" value="1"/>
</dbReference>
<feature type="chain" id="PRO_5045893190" description="ABC transmembrane type-1 domain-containing protein" evidence="9">
    <location>
        <begin position="17"/>
        <end position="494"/>
    </location>
</feature>
<evidence type="ECO:0000256" key="1">
    <source>
        <dbReference type="ARBA" id="ARBA00004651"/>
    </source>
</evidence>
<feature type="transmembrane region" description="Helical" evidence="8">
    <location>
        <begin position="465"/>
        <end position="483"/>
    </location>
</feature>
<evidence type="ECO:0000256" key="2">
    <source>
        <dbReference type="ARBA" id="ARBA00022448"/>
    </source>
</evidence>
<keyword evidence="9" id="KW-0732">Signal</keyword>
<feature type="transmembrane region" description="Helical" evidence="8">
    <location>
        <begin position="365"/>
        <end position="382"/>
    </location>
</feature>
<keyword evidence="5 8" id="KW-0472">Membrane</keyword>
<evidence type="ECO:0000256" key="6">
    <source>
        <dbReference type="ARBA" id="ARBA00035642"/>
    </source>
</evidence>
<dbReference type="SUPFAM" id="SSF161098">
    <property type="entry name" value="MetI-like"/>
    <property type="match status" value="1"/>
</dbReference>
<comment type="similarity">
    <text evidence="8">Belongs to the binding-protein-dependent transport system permease family.</text>
</comment>
<evidence type="ECO:0000256" key="7">
    <source>
        <dbReference type="ARBA" id="ARBA00035652"/>
    </source>
</evidence>
<accession>A0ABX1VIH3</accession>
<dbReference type="InterPro" id="IPR035906">
    <property type="entry name" value="MetI-like_sf"/>
</dbReference>
<evidence type="ECO:0000256" key="5">
    <source>
        <dbReference type="ARBA" id="ARBA00023136"/>
    </source>
</evidence>
<keyword evidence="2 8" id="KW-0813">Transport</keyword>
<dbReference type="Gene3D" id="3.40.190.10">
    <property type="entry name" value="Periplasmic binding protein-like II"/>
    <property type="match status" value="1"/>
</dbReference>
<dbReference type="Proteomes" id="UP000609651">
    <property type="component" value="Unassembled WGS sequence"/>
</dbReference>
<dbReference type="EMBL" id="WTPX01000172">
    <property type="protein sequence ID" value="NNJ27604.1"/>
    <property type="molecule type" value="Genomic_DNA"/>
</dbReference>
<evidence type="ECO:0000256" key="9">
    <source>
        <dbReference type="SAM" id="SignalP"/>
    </source>
</evidence>
<name>A0ABX1VIH3_9PLAN</name>
<evidence type="ECO:0000259" key="10">
    <source>
        <dbReference type="PROSITE" id="PS50928"/>
    </source>
</evidence>
<dbReference type="Gene3D" id="3.40.190.120">
    <property type="entry name" value="Osmoprotection protein (prox), domain 2"/>
    <property type="match status" value="1"/>
</dbReference>
<keyword evidence="4 8" id="KW-1133">Transmembrane helix</keyword>
<evidence type="ECO:0000256" key="8">
    <source>
        <dbReference type="RuleBase" id="RU363032"/>
    </source>
</evidence>
<dbReference type="SUPFAM" id="SSF53850">
    <property type="entry name" value="Periplasmic binding protein-like II"/>
    <property type="match status" value="1"/>
</dbReference>
<dbReference type="CDD" id="cd13607">
    <property type="entry name" value="PBP2_AfProX_like"/>
    <property type="match status" value="1"/>
</dbReference>
<dbReference type="InterPro" id="IPR000515">
    <property type="entry name" value="MetI-like"/>
</dbReference>
<gene>
    <name evidence="11" type="ORF">LzC2_37110</name>
</gene>
<sequence length="494" mass="52225">MCIGLIWLALASTAVAGPPRISVGSKAFTESVVLGELATQLARDAGTTVTHDSALGGTQTAWLALTRGEIDLYPEYTGTLSRDILGRTEPTTLAELRAAVAPLGLKISEPLGFVNGYALGMREERAEELGVETISDLRAHPSLRFGFSSEFVPRTDGWKGLRAKYRLPQTEVQGLEHELAYRGLASGALDLIELYTTDAKLSQAAIRQLKDDAGFFPDYSAVILYRADLAERAPDALAAVRRLEGALDEETMIALNARVDLEGVSEPVAAGGLLAERFPSAAGEDLKITIPTAPNLFERVAARTAEHLALVVTALGFGLLTAIPLGIFAAKRPGPGAWVMGVVGLLQTLPSLALFVFLIPVLGLGFAPAVVALFLYSLLPVVRGTHAGLTGISGAVRESAVALGLPPWVRLWRIEMPLALGSIFAGIKTAAVICVGTATLGGFIAAGGYGEPIFTGLRRDATGPVLEGAIPAAVMALLVQFAFDRLERRLTKRR</sequence>
<comment type="subcellular location">
    <subcellularLocation>
        <location evidence="1 8">Cell membrane</location>
        <topology evidence="1 8">Multi-pass membrane protein</topology>
    </subcellularLocation>
</comment>
<proteinExistence type="inferred from homology"/>
<feature type="signal peptide" evidence="9">
    <location>
        <begin position="1"/>
        <end position="16"/>
    </location>
</feature>
<feature type="transmembrane region" description="Helical" evidence="8">
    <location>
        <begin position="308"/>
        <end position="330"/>
    </location>
</feature>
<feature type="domain" description="ABC transmembrane type-1" evidence="10">
    <location>
        <begin position="304"/>
        <end position="487"/>
    </location>
</feature>
<dbReference type="Pfam" id="PF00528">
    <property type="entry name" value="BPD_transp_1"/>
    <property type="match status" value="1"/>
</dbReference>